<dbReference type="EMBL" id="JAJJHW010002585">
    <property type="protein sequence ID" value="KAH8372275.1"/>
    <property type="molecule type" value="Genomic_DNA"/>
</dbReference>
<dbReference type="InterPro" id="IPR010512">
    <property type="entry name" value="DUF1091"/>
</dbReference>
<protein>
    <submittedName>
        <fullName evidence="1">Uncharacterized protein</fullName>
    </submittedName>
</protein>
<evidence type="ECO:0000313" key="2">
    <source>
        <dbReference type="Proteomes" id="UP001200034"/>
    </source>
</evidence>
<sequence length="158" mass="17879">QQAKRMIFSNGRTTYNRDFFSNFTVSIFNETVDSDLILVKSLHAGLKGHLSFEYRSAISKAFQKVFQVDLDYCNVLKASKKSISGRWAVSMQKIGNYSTKCPIPPAYYYAHGWKSNGDLVPSFLALGDYRITGSLYYGKYRENGNNSILKCTVNVNLV</sequence>
<dbReference type="Pfam" id="PF06477">
    <property type="entry name" value="DUF1091"/>
    <property type="match status" value="1"/>
</dbReference>
<comment type="caution">
    <text evidence="1">The sequence shown here is derived from an EMBL/GenBank/DDBJ whole genome shotgun (WGS) entry which is preliminary data.</text>
</comment>
<keyword evidence="2" id="KW-1185">Reference proteome</keyword>
<feature type="non-terminal residue" evidence="1">
    <location>
        <position position="158"/>
    </location>
</feature>
<organism evidence="1 2">
    <name type="scientific">Drosophila rubida</name>
    <dbReference type="NCBI Taxonomy" id="30044"/>
    <lineage>
        <taxon>Eukaryota</taxon>
        <taxon>Metazoa</taxon>
        <taxon>Ecdysozoa</taxon>
        <taxon>Arthropoda</taxon>
        <taxon>Hexapoda</taxon>
        <taxon>Insecta</taxon>
        <taxon>Pterygota</taxon>
        <taxon>Neoptera</taxon>
        <taxon>Endopterygota</taxon>
        <taxon>Diptera</taxon>
        <taxon>Brachycera</taxon>
        <taxon>Muscomorpha</taxon>
        <taxon>Ephydroidea</taxon>
        <taxon>Drosophilidae</taxon>
        <taxon>Drosophila</taxon>
    </lineage>
</organism>
<accession>A0AAD4PL21</accession>
<proteinExistence type="predicted"/>
<dbReference type="PANTHER" id="PTHR20898">
    <property type="entry name" value="DAEDALUS ON 3-RELATED-RELATED"/>
    <property type="match status" value="1"/>
</dbReference>
<dbReference type="AlphaFoldDB" id="A0AAD4PL21"/>
<reference evidence="1" key="1">
    <citation type="journal article" date="2021" name="Mol. Ecol. Resour.">
        <title>Phylogenomic analyses of the genus Drosophila reveals genomic signals of climate adaptation.</title>
        <authorList>
            <person name="Li F."/>
            <person name="Rane R.V."/>
            <person name="Luria V."/>
            <person name="Xiong Z."/>
            <person name="Chen J."/>
            <person name="Li Z."/>
            <person name="Catullo R.A."/>
            <person name="Griffin P.C."/>
            <person name="Schiffer M."/>
            <person name="Pearce S."/>
            <person name="Lee S.F."/>
            <person name="McElroy K."/>
            <person name="Stocker A."/>
            <person name="Shirriffs J."/>
            <person name="Cockerell F."/>
            <person name="Coppin C."/>
            <person name="Sgro C.M."/>
            <person name="Karger A."/>
            <person name="Cain J.W."/>
            <person name="Weber J.A."/>
            <person name="Santpere G."/>
            <person name="Kirschner M.W."/>
            <person name="Hoffmann A.A."/>
            <person name="Oakeshott J.G."/>
            <person name="Zhang G."/>
        </authorList>
    </citation>
    <scope>NUCLEOTIDE SEQUENCE</scope>
    <source>
        <strain evidence="1">BGI-SZ-2011g</strain>
    </source>
</reference>
<evidence type="ECO:0000313" key="1">
    <source>
        <dbReference type="EMBL" id="KAH8372275.1"/>
    </source>
</evidence>
<gene>
    <name evidence="1" type="ORF">KR093_010876</name>
</gene>
<dbReference type="Proteomes" id="UP001200034">
    <property type="component" value="Unassembled WGS sequence"/>
</dbReference>
<dbReference type="SMART" id="SM00697">
    <property type="entry name" value="DM8"/>
    <property type="match status" value="1"/>
</dbReference>
<name>A0AAD4PL21_9MUSC</name>
<dbReference type="PANTHER" id="PTHR20898:SF0">
    <property type="entry name" value="DAEDALUS ON 3-RELATED"/>
    <property type="match status" value="1"/>
</dbReference>
<feature type="non-terminal residue" evidence="1">
    <location>
        <position position="1"/>
    </location>
</feature>